<sequence>MPCEFGHIGGQVSTPAVDHNMQTPAAMATGTANPAVPADQVPQTPEFLQKLISELNDLRNKQSELFAKMYPPASPLGGRPKKEYKPPYEVQEEYRRQDRELDIKIAALKGQIQELKVLLARPTMPMPELGKSPGPTQPASPEPPRGV</sequence>
<accession>A0A0F9BZS7</accession>
<evidence type="ECO:0000313" key="2">
    <source>
        <dbReference type="EMBL" id="KKL27394.1"/>
    </source>
</evidence>
<reference evidence="2" key="1">
    <citation type="journal article" date="2015" name="Nature">
        <title>Complex archaea that bridge the gap between prokaryotes and eukaryotes.</title>
        <authorList>
            <person name="Spang A."/>
            <person name="Saw J.H."/>
            <person name="Jorgensen S.L."/>
            <person name="Zaremba-Niedzwiedzka K."/>
            <person name="Martijn J."/>
            <person name="Lind A.E."/>
            <person name="van Eijk R."/>
            <person name="Schleper C."/>
            <person name="Guy L."/>
            <person name="Ettema T.J."/>
        </authorList>
    </citation>
    <scope>NUCLEOTIDE SEQUENCE</scope>
</reference>
<evidence type="ECO:0000256" key="1">
    <source>
        <dbReference type="SAM" id="MobiDB-lite"/>
    </source>
</evidence>
<feature type="region of interest" description="Disordered" evidence="1">
    <location>
        <begin position="124"/>
        <end position="147"/>
    </location>
</feature>
<comment type="caution">
    <text evidence="2">The sequence shown here is derived from an EMBL/GenBank/DDBJ whole genome shotgun (WGS) entry which is preliminary data.</text>
</comment>
<feature type="compositionally biased region" description="Pro residues" evidence="1">
    <location>
        <begin position="135"/>
        <end position="147"/>
    </location>
</feature>
<name>A0A0F9BZS7_9ZZZZ</name>
<protein>
    <submittedName>
        <fullName evidence="2">Uncharacterized protein</fullName>
    </submittedName>
</protein>
<dbReference type="AlphaFoldDB" id="A0A0F9BZS7"/>
<organism evidence="2">
    <name type="scientific">marine sediment metagenome</name>
    <dbReference type="NCBI Taxonomy" id="412755"/>
    <lineage>
        <taxon>unclassified sequences</taxon>
        <taxon>metagenomes</taxon>
        <taxon>ecological metagenomes</taxon>
    </lineage>
</organism>
<proteinExistence type="predicted"/>
<gene>
    <name evidence="2" type="ORF">LCGC14_2385570</name>
</gene>
<dbReference type="EMBL" id="LAZR01035480">
    <property type="protein sequence ID" value="KKL27394.1"/>
    <property type="molecule type" value="Genomic_DNA"/>
</dbReference>